<dbReference type="SUPFAM" id="SSF46561">
    <property type="entry name" value="Ribosomal protein L29 (L29p)"/>
    <property type="match status" value="1"/>
</dbReference>
<comment type="caution">
    <text evidence="7">The sequence shown here is derived from an EMBL/GenBank/DDBJ whole genome shotgun (WGS) entry which is preliminary data.</text>
</comment>
<evidence type="ECO:0000256" key="2">
    <source>
        <dbReference type="ARBA" id="ARBA00022980"/>
    </source>
</evidence>
<sequence length="117" mass="13023">MIRAAELAELDSEQLAARLSGERRELYELRFKLAVGQLENNRQVRRVRKNIARILTVVQQRRLNGDDVLVQPLETPEAVEAEAQAAEFPAGEDEAPVPAQPAVRAGARARRVGQEDV</sequence>
<evidence type="ECO:0000313" key="8">
    <source>
        <dbReference type="Proteomes" id="UP000620075"/>
    </source>
</evidence>
<dbReference type="InterPro" id="IPR001854">
    <property type="entry name" value="Ribosomal_uL29"/>
</dbReference>
<keyword evidence="2 5" id="KW-0689">Ribosomal protein</keyword>
<dbReference type="HAMAP" id="MF_00374">
    <property type="entry name" value="Ribosomal_uL29"/>
    <property type="match status" value="1"/>
</dbReference>
<organism evidence="7 8">
    <name type="scientific">Candidatus Dormiibacter inghamiae</name>
    <dbReference type="NCBI Taxonomy" id="3127013"/>
    <lineage>
        <taxon>Bacteria</taxon>
        <taxon>Bacillati</taxon>
        <taxon>Candidatus Dormiibacterota</taxon>
        <taxon>Candidatus Dormibacteria</taxon>
        <taxon>Candidatus Dormibacterales</taxon>
        <taxon>Candidatus Dormibacteraceae</taxon>
        <taxon>Candidatus Dormiibacter</taxon>
    </lineage>
</organism>
<feature type="region of interest" description="Disordered" evidence="6">
    <location>
        <begin position="88"/>
        <end position="117"/>
    </location>
</feature>
<evidence type="ECO:0000256" key="6">
    <source>
        <dbReference type="SAM" id="MobiDB-lite"/>
    </source>
</evidence>
<dbReference type="InterPro" id="IPR050063">
    <property type="entry name" value="Ribosomal_protein_uL29"/>
</dbReference>
<dbReference type="PANTHER" id="PTHR10916:SF0">
    <property type="entry name" value="LARGE RIBOSOMAL SUBUNIT PROTEIN UL29C"/>
    <property type="match status" value="1"/>
</dbReference>
<dbReference type="NCBIfam" id="TIGR00012">
    <property type="entry name" value="L29"/>
    <property type="match status" value="1"/>
</dbReference>
<dbReference type="Gene3D" id="1.10.287.310">
    <property type="match status" value="1"/>
</dbReference>
<dbReference type="GO" id="GO:0022625">
    <property type="term" value="C:cytosolic large ribosomal subunit"/>
    <property type="evidence" value="ECO:0007669"/>
    <property type="project" value="TreeGrafter"/>
</dbReference>
<evidence type="ECO:0000256" key="5">
    <source>
        <dbReference type="HAMAP-Rule" id="MF_00374"/>
    </source>
</evidence>
<dbReference type="InterPro" id="IPR018254">
    <property type="entry name" value="Ribosomal_uL29_CS"/>
</dbReference>
<dbReference type="EMBL" id="JAEKNQ010000013">
    <property type="protein sequence ID" value="MBJ7602104.1"/>
    <property type="molecule type" value="Genomic_DNA"/>
</dbReference>
<name>A0A934NCN1_9BACT</name>
<dbReference type="Proteomes" id="UP000620075">
    <property type="component" value="Unassembled WGS sequence"/>
</dbReference>
<gene>
    <name evidence="5 7" type="primary">rpmC</name>
    <name evidence="7" type="ORF">JF888_02745</name>
</gene>
<dbReference type="CDD" id="cd00427">
    <property type="entry name" value="Ribosomal_L29_HIP"/>
    <property type="match status" value="1"/>
</dbReference>
<dbReference type="Pfam" id="PF00831">
    <property type="entry name" value="Ribosomal_L29"/>
    <property type="match status" value="1"/>
</dbReference>
<comment type="similarity">
    <text evidence="1 5">Belongs to the universal ribosomal protein uL29 family.</text>
</comment>
<proteinExistence type="inferred from homology"/>
<accession>A0A934NCN1</accession>
<evidence type="ECO:0000256" key="4">
    <source>
        <dbReference type="ARBA" id="ARBA00035204"/>
    </source>
</evidence>
<evidence type="ECO:0000256" key="3">
    <source>
        <dbReference type="ARBA" id="ARBA00023274"/>
    </source>
</evidence>
<dbReference type="PANTHER" id="PTHR10916">
    <property type="entry name" value="60S RIBOSOMAL PROTEIN L35/50S RIBOSOMAL PROTEIN L29"/>
    <property type="match status" value="1"/>
</dbReference>
<keyword evidence="3 5" id="KW-0687">Ribonucleoprotein</keyword>
<protein>
    <recommendedName>
        <fullName evidence="4 5">Large ribosomal subunit protein uL29</fullName>
    </recommendedName>
</protein>
<evidence type="ECO:0000313" key="7">
    <source>
        <dbReference type="EMBL" id="MBJ7602104.1"/>
    </source>
</evidence>
<dbReference type="AlphaFoldDB" id="A0A934NCN1"/>
<dbReference type="FunFam" id="1.10.287.310:FF:000001">
    <property type="entry name" value="50S ribosomal protein L29"/>
    <property type="match status" value="1"/>
</dbReference>
<reference evidence="7 8" key="1">
    <citation type="submission" date="2020-10" db="EMBL/GenBank/DDBJ databases">
        <title>Ca. Dormibacterota MAGs.</title>
        <authorList>
            <person name="Montgomery K."/>
        </authorList>
    </citation>
    <scope>NUCLEOTIDE SEQUENCE [LARGE SCALE GENOMIC DNA]</scope>
    <source>
        <strain evidence="7">SC8811_S16_3</strain>
    </source>
</reference>
<evidence type="ECO:0000256" key="1">
    <source>
        <dbReference type="ARBA" id="ARBA00009254"/>
    </source>
</evidence>
<dbReference type="GO" id="GO:0003735">
    <property type="term" value="F:structural constituent of ribosome"/>
    <property type="evidence" value="ECO:0007669"/>
    <property type="project" value="InterPro"/>
</dbReference>
<feature type="compositionally biased region" description="Low complexity" evidence="6">
    <location>
        <begin position="96"/>
        <end position="106"/>
    </location>
</feature>
<dbReference type="InterPro" id="IPR036049">
    <property type="entry name" value="Ribosomal_uL29_sf"/>
</dbReference>
<dbReference type="GO" id="GO:0006412">
    <property type="term" value="P:translation"/>
    <property type="evidence" value="ECO:0007669"/>
    <property type="project" value="UniProtKB-UniRule"/>
</dbReference>
<dbReference type="PROSITE" id="PS00579">
    <property type="entry name" value="RIBOSOMAL_L29"/>
    <property type="match status" value="1"/>
</dbReference>